<reference evidence="10 11" key="2">
    <citation type="submission" date="2016-12" db="EMBL/GenBank/DDBJ databases">
        <title>Genome sequencing and description of Paenibacillus sp. nov. from high altitude lake in the Indian Trans- Himalayas.</title>
        <authorList>
            <person name="Kiran S."/>
            <person name="Swarnkar M.K."/>
            <person name="Rana A."/>
            <person name="Tewari R."/>
            <person name="Gulati A."/>
        </authorList>
    </citation>
    <scope>NUCLEOTIDE SEQUENCE [LARGE SCALE GENOMIC DNA]</scope>
    <source>
        <strain evidence="10 11">IHBB 9951</strain>
    </source>
</reference>
<dbReference type="PROSITE" id="PS50928">
    <property type="entry name" value="ABC_TM1"/>
    <property type="match status" value="1"/>
</dbReference>
<feature type="transmembrane region" description="Helical" evidence="7">
    <location>
        <begin position="71"/>
        <end position="95"/>
    </location>
</feature>
<dbReference type="SUPFAM" id="SSF161098">
    <property type="entry name" value="MetI-like"/>
    <property type="match status" value="1"/>
</dbReference>
<dbReference type="GO" id="GO:0055085">
    <property type="term" value="P:transmembrane transport"/>
    <property type="evidence" value="ECO:0007669"/>
    <property type="project" value="InterPro"/>
</dbReference>
<accession>A0A1B2E6M1</accession>
<organism evidence="9">
    <name type="scientific">Paenibacillus ihbetae</name>
    <dbReference type="NCBI Taxonomy" id="1870820"/>
    <lineage>
        <taxon>Bacteria</taxon>
        <taxon>Bacillati</taxon>
        <taxon>Bacillota</taxon>
        <taxon>Bacilli</taxon>
        <taxon>Bacillales</taxon>
        <taxon>Paenibacillaceae</taxon>
        <taxon>Paenibacillus</taxon>
    </lineage>
</organism>
<name>A0A1B2E6M1_9BACL</name>
<feature type="transmembrane region" description="Helical" evidence="7">
    <location>
        <begin position="187"/>
        <end position="208"/>
    </location>
</feature>
<dbReference type="Gene3D" id="1.10.3720.10">
    <property type="entry name" value="MetI-like"/>
    <property type="match status" value="1"/>
</dbReference>
<keyword evidence="3" id="KW-1003">Cell membrane</keyword>
<feature type="transmembrane region" description="Helical" evidence="7">
    <location>
        <begin position="263"/>
        <end position="282"/>
    </location>
</feature>
<comment type="subcellular location">
    <subcellularLocation>
        <location evidence="1 7">Cell membrane</location>
        <topology evidence="1 7">Multi-pass membrane protein</topology>
    </subcellularLocation>
</comment>
<dbReference type="EMBL" id="CP016809">
    <property type="protein sequence ID" value="ANY75630.1"/>
    <property type="molecule type" value="Genomic_DNA"/>
</dbReference>
<evidence type="ECO:0000256" key="2">
    <source>
        <dbReference type="ARBA" id="ARBA00022448"/>
    </source>
</evidence>
<dbReference type="OrthoDB" id="9810086at2"/>
<evidence type="ECO:0000256" key="5">
    <source>
        <dbReference type="ARBA" id="ARBA00022989"/>
    </source>
</evidence>
<evidence type="ECO:0000313" key="11">
    <source>
        <dbReference type="Proteomes" id="UP000189059"/>
    </source>
</evidence>
<evidence type="ECO:0000256" key="3">
    <source>
        <dbReference type="ARBA" id="ARBA00022475"/>
    </source>
</evidence>
<sequence length="296" mass="32717">MVYESKLLQWSANVILGLFAAACLIPFALLVVSSLSSEASIIQNGYSFFPTEFSLDAYHYLWTHVGELGRAYGITILITAVGTVVSLAISSMLAYPLSRHDMPLKSFWTFFVFFTMLFNGGLVPTYMVYTQLFDIKNTLFGLLIPGLLMNGFNVLLVRTFFMTSIPSALIEAASIDGASEIKTFYRIVLPLSLPIMATIGLFQAIAYWNDWFNGLIYLTDARLFGIQTILNKMMTDIQFLTSNSNLASTGAGQAIMELPSTTVRMAIAAIGVLPILIAYPFFQKYFVRGITIGAVK</sequence>
<keyword evidence="4 7" id="KW-0812">Transmembrane</keyword>
<protein>
    <submittedName>
        <fullName evidence="9">Sugar ABC transporter permease</fullName>
    </submittedName>
</protein>
<dbReference type="PANTHER" id="PTHR43744:SF9">
    <property type="entry name" value="POLYGALACTURONAN_RHAMNOGALACTURONAN TRANSPORT SYSTEM PERMEASE PROTEIN YTCP"/>
    <property type="match status" value="1"/>
</dbReference>
<reference evidence="9" key="1">
    <citation type="submission" date="2016-08" db="EMBL/GenBank/DDBJ databases">
        <title>Complete Genome Seqeunce of Paenibacillus sp. nov. IHBB 9852 from high altitute lake of Indian trans-Himalayas.</title>
        <authorList>
            <person name="Kiran S."/>
            <person name="Swarnkar M.K."/>
            <person name="Rana A."/>
            <person name="Tewari R."/>
            <person name="Gulati A."/>
        </authorList>
    </citation>
    <scope>NUCLEOTIDE SEQUENCE [LARGE SCALE GENOMIC DNA]</scope>
    <source>
        <strain evidence="9">IHBB 9852</strain>
    </source>
</reference>
<evidence type="ECO:0000256" key="6">
    <source>
        <dbReference type="ARBA" id="ARBA00023136"/>
    </source>
</evidence>
<feature type="transmembrane region" description="Helical" evidence="7">
    <location>
        <begin position="139"/>
        <end position="161"/>
    </location>
</feature>
<keyword evidence="5 7" id="KW-1133">Transmembrane helix</keyword>
<evidence type="ECO:0000313" key="9">
    <source>
        <dbReference type="EMBL" id="ANY75630.1"/>
    </source>
</evidence>
<dbReference type="KEGG" id="pib:BBD41_25335"/>
<evidence type="ECO:0000259" key="8">
    <source>
        <dbReference type="PROSITE" id="PS50928"/>
    </source>
</evidence>
<gene>
    <name evidence="10" type="ORF">BBD40_10205</name>
    <name evidence="9" type="ORF">BBD41_25335</name>
</gene>
<dbReference type="CDD" id="cd06261">
    <property type="entry name" value="TM_PBP2"/>
    <property type="match status" value="1"/>
</dbReference>
<keyword evidence="6 7" id="KW-0472">Membrane</keyword>
<keyword evidence="11" id="KW-1185">Reference proteome</keyword>
<dbReference type="RefSeq" id="WP_077566994.1">
    <property type="nucleotide sequence ID" value="NZ_CP016809.1"/>
</dbReference>
<feature type="transmembrane region" description="Helical" evidence="7">
    <location>
        <begin position="12"/>
        <end position="32"/>
    </location>
</feature>
<dbReference type="PROSITE" id="PS51257">
    <property type="entry name" value="PROKAR_LIPOPROTEIN"/>
    <property type="match status" value="1"/>
</dbReference>
<dbReference type="PANTHER" id="PTHR43744">
    <property type="entry name" value="ABC TRANSPORTER PERMEASE PROTEIN MG189-RELATED-RELATED"/>
    <property type="match status" value="1"/>
</dbReference>
<dbReference type="InterPro" id="IPR035906">
    <property type="entry name" value="MetI-like_sf"/>
</dbReference>
<evidence type="ECO:0000256" key="1">
    <source>
        <dbReference type="ARBA" id="ARBA00004651"/>
    </source>
</evidence>
<feature type="domain" description="ABC transmembrane type-1" evidence="8">
    <location>
        <begin position="72"/>
        <end position="282"/>
    </location>
</feature>
<comment type="similarity">
    <text evidence="7">Belongs to the binding-protein-dependent transport system permease family.</text>
</comment>
<evidence type="ECO:0000256" key="7">
    <source>
        <dbReference type="RuleBase" id="RU363032"/>
    </source>
</evidence>
<dbReference type="InterPro" id="IPR000515">
    <property type="entry name" value="MetI-like"/>
</dbReference>
<keyword evidence="2 7" id="KW-0813">Transport</keyword>
<feature type="transmembrane region" description="Helical" evidence="7">
    <location>
        <begin position="107"/>
        <end position="127"/>
    </location>
</feature>
<dbReference type="EMBL" id="MRVI01000001">
    <property type="protein sequence ID" value="OOC62195.1"/>
    <property type="molecule type" value="Genomic_DNA"/>
</dbReference>
<dbReference type="AlphaFoldDB" id="A0A1B2E6M1"/>
<evidence type="ECO:0000313" key="10">
    <source>
        <dbReference type="EMBL" id="OOC62195.1"/>
    </source>
</evidence>
<proteinExistence type="inferred from homology"/>
<dbReference type="GO" id="GO:0005886">
    <property type="term" value="C:plasma membrane"/>
    <property type="evidence" value="ECO:0007669"/>
    <property type="project" value="UniProtKB-SubCell"/>
</dbReference>
<dbReference type="Pfam" id="PF00528">
    <property type="entry name" value="BPD_transp_1"/>
    <property type="match status" value="1"/>
</dbReference>
<evidence type="ECO:0000256" key="4">
    <source>
        <dbReference type="ARBA" id="ARBA00022692"/>
    </source>
</evidence>
<dbReference type="Proteomes" id="UP000189059">
    <property type="component" value="Unassembled WGS sequence"/>
</dbReference>